<keyword evidence="3" id="KW-1185">Reference proteome</keyword>
<feature type="domain" description="PPM-type phosphatase" evidence="1">
    <location>
        <begin position="5"/>
        <end position="248"/>
    </location>
</feature>
<dbReference type="InterPro" id="IPR015655">
    <property type="entry name" value="PP2C"/>
</dbReference>
<proteinExistence type="predicted"/>
<accession>A0ABV3ND28</accession>
<dbReference type="Proteomes" id="UP001555100">
    <property type="component" value="Unassembled WGS sequence"/>
</dbReference>
<sequence length="250" mass="26470">MRTTAAAMASVSDTGCVRARNEDRLLATEHLFMVADGMGGHALGDVAAQCAVTAIDEALADLESATDTGEEQTIITLALMKAADAITRHVDGTLRTASACDGGTSAGTTVAGVFLGIDPLVFHVGDSRVYRYHGGNLTRLTRDHSLVQEMVDAGELTDEQAHLHPRKNIITRAVGTYGPPRVTFARPQLAAGDYVLACTDGLHDELTDEEMTEILRHASDVDEAVRLLRDAVLAAGGRDNVTIVLAQIGH</sequence>
<dbReference type="Pfam" id="PF13672">
    <property type="entry name" value="PP2C_2"/>
    <property type="match status" value="1"/>
</dbReference>
<dbReference type="EMBL" id="JBAGNM010000011">
    <property type="protein sequence ID" value="MEW6955136.1"/>
    <property type="molecule type" value="Genomic_DNA"/>
</dbReference>
<name>A0ABV3ND28_9ACTO</name>
<dbReference type="InterPro" id="IPR001932">
    <property type="entry name" value="PPM-type_phosphatase-like_dom"/>
</dbReference>
<dbReference type="Gene3D" id="3.60.40.10">
    <property type="entry name" value="PPM-type phosphatase domain"/>
    <property type="match status" value="1"/>
</dbReference>
<dbReference type="RefSeq" id="WP_143605531.1">
    <property type="nucleotide sequence ID" value="NZ_JBAGMS010000005.1"/>
</dbReference>
<protein>
    <submittedName>
        <fullName evidence="2">Protein phosphatase 2C domain-containing protein</fullName>
    </submittedName>
</protein>
<gene>
    <name evidence="2" type="ORF">V3M73_08910</name>
</gene>
<reference evidence="2 3" key="1">
    <citation type="submission" date="2024-01" db="EMBL/GenBank/DDBJ databases">
        <title>Genomic analysis and antimicrobial resistance profiles of Trueperella pyogenes isolated from domestic and wild animals.</title>
        <authorList>
            <person name="Magossi G."/>
            <person name="Gzyl K.E."/>
            <person name="Holman D.B."/>
            <person name="Amat S."/>
        </authorList>
    </citation>
    <scope>NUCLEOTIDE SEQUENCE [LARGE SCALE GENOMIC DNA]</scope>
    <source>
        <strain evidence="2 3">1494</strain>
    </source>
</reference>
<evidence type="ECO:0000313" key="3">
    <source>
        <dbReference type="Proteomes" id="UP001555100"/>
    </source>
</evidence>
<dbReference type="SMART" id="SM00332">
    <property type="entry name" value="PP2Cc"/>
    <property type="match status" value="1"/>
</dbReference>
<dbReference type="PROSITE" id="PS51746">
    <property type="entry name" value="PPM_2"/>
    <property type="match status" value="1"/>
</dbReference>
<dbReference type="InterPro" id="IPR036457">
    <property type="entry name" value="PPM-type-like_dom_sf"/>
</dbReference>
<comment type="caution">
    <text evidence="2">The sequence shown here is derived from an EMBL/GenBank/DDBJ whole genome shotgun (WGS) entry which is preliminary data.</text>
</comment>
<organism evidence="2 3">
    <name type="scientific">Trueperella pyogenes</name>
    <dbReference type="NCBI Taxonomy" id="1661"/>
    <lineage>
        <taxon>Bacteria</taxon>
        <taxon>Bacillati</taxon>
        <taxon>Actinomycetota</taxon>
        <taxon>Actinomycetes</taxon>
        <taxon>Actinomycetales</taxon>
        <taxon>Actinomycetaceae</taxon>
        <taxon>Trueperella</taxon>
    </lineage>
</organism>
<evidence type="ECO:0000259" key="1">
    <source>
        <dbReference type="PROSITE" id="PS51746"/>
    </source>
</evidence>
<evidence type="ECO:0000313" key="2">
    <source>
        <dbReference type="EMBL" id="MEW6955136.1"/>
    </source>
</evidence>
<dbReference type="SMART" id="SM00331">
    <property type="entry name" value="PP2C_SIG"/>
    <property type="match status" value="1"/>
</dbReference>
<dbReference type="CDD" id="cd00143">
    <property type="entry name" value="PP2Cc"/>
    <property type="match status" value="1"/>
</dbReference>
<dbReference type="SUPFAM" id="SSF81606">
    <property type="entry name" value="PP2C-like"/>
    <property type="match status" value="1"/>
</dbReference>
<dbReference type="PANTHER" id="PTHR47992">
    <property type="entry name" value="PROTEIN PHOSPHATASE"/>
    <property type="match status" value="1"/>
</dbReference>